<keyword evidence="8" id="KW-1185">Reference proteome</keyword>
<reference evidence="7 8" key="1">
    <citation type="journal article" date="2019" name="PLoS Biol.">
        <title>Sex chromosomes control vertical transmission of feminizing Wolbachia symbionts in an isopod.</title>
        <authorList>
            <person name="Becking T."/>
            <person name="Chebbi M.A."/>
            <person name="Giraud I."/>
            <person name="Moumen B."/>
            <person name="Laverre T."/>
            <person name="Caubet Y."/>
            <person name="Peccoud J."/>
            <person name="Gilbert C."/>
            <person name="Cordaux R."/>
        </authorList>
    </citation>
    <scope>NUCLEOTIDE SEQUENCE [LARGE SCALE GENOMIC DNA]</scope>
    <source>
        <strain evidence="7">ANa2</strain>
        <tissue evidence="7">Whole body excluding digestive tract and cuticle</tissue>
    </source>
</reference>
<dbReference type="InterPro" id="IPR036396">
    <property type="entry name" value="Cyt_P450_sf"/>
</dbReference>
<dbReference type="SUPFAM" id="SSF48264">
    <property type="entry name" value="Cytochrome P450"/>
    <property type="match status" value="1"/>
</dbReference>
<dbReference type="EMBL" id="SEYY01011925">
    <property type="protein sequence ID" value="KAB7501040.1"/>
    <property type="molecule type" value="Genomic_DNA"/>
</dbReference>
<dbReference type="OrthoDB" id="1055148at2759"/>
<sequence>MIVEILILFIAVYLLNLWINRKPENLPPGEWGLPVVGYLPFMDRKMTKTFEKLQKKYGKIFTSCIFGGSTMANKQKIDIFDVNDKEVKVFAKNVNDNIEDMEGPLSLLGFFPWMVPLVPKYVKDKWMHETRIEEKREEVMDFLRKFIKEHRESLDKKNPRNYIDKYLIECDEQKGNSEYDYWGEEDLLSNILDFFMAGSETTSSTIRWFFLYMSRFPDVQKRVQKEIDEIVPKGQLPSLHDKEKSINFLGSVVITNIETCHKNPLHWKHPNTFSIDNFLDDEGELIKNKEGYLPFSLGRRQCLGESLAKMELFIFIGAILQNFEILEPKGQNVKLEPLEHTNIINLVPNFKVILQNRI</sequence>
<dbReference type="InterPro" id="IPR050182">
    <property type="entry name" value="Cytochrome_P450_fam2"/>
</dbReference>
<evidence type="ECO:0000256" key="4">
    <source>
        <dbReference type="ARBA" id="ARBA00023033"/>
    </source>
</evidence>
<gene>
    <name evidence="7" type="primary">CYP2B4</name>
    <name evidence="7" type="ORF">Anas_05894</name>
</gene>
<evidence type="ECO:0000313" key="7">
    <source>
        <dbReference type="EMBL" id="KAB7501040.1"/>
    </source>
</evidence>
<evidence type="ECO:0000313" key="8">
    <source>
        <dbReference type="Proteomes" id="UP000326759"/>
    </source>
</evidence>
<dbReference type="PANTHER" id="PTHR24300:SF375">
    <property type="entry name" value="CYTOCHROME P450 FAMILY"/>
    <property type="match status" value="1"/>
</dbReference>
<feature type="signal peptide" evidence="6">
    <location>
        <begin position="1"/>
        <end position="17"/>
    </location>
</feature>
<feature type="chain" id="PRO_5024437698" evidence="6">
    <location>
        <begin position="18"/>
        <end position="358"/>
    </location>
</feature>
<dbReference type="PROSITE" id="PS00086">
    <property type="entry name" value="CYTOCHROME_P450"/>
    <property type="match status" value="1"/>
</dbReference>
<keyword evidence="2 5" id="KW-0479">Metal-binding</keyword>
<dbReference type="GO" id="GO:0006082">
    <property type="term" value="P:organic acid metabolic process"/>
    <property type="evidence" value="ECO:0007669"/>
    <property type="project" value="TreeGrafter"/>
</dbReference>
<evidence type="ECO:0000256" key="6">
    <source>
        <dbReference type="SAM" id="SignalP"/>
    </source>
</evidence>
<dbReference type="Proteomes" id="UP000326759">
    <property type="component" value="Unassembled WGS sequence"/>
</dbReference>
<dbReference type="Gene3D" id="1.10.630.10">
    <property type="entry name" value="Cytochrome P450"/>
    <property type="match status" value="3"/>
</dbReference>
<dbReference type="GO" id="GO:0006805">
    <property type="term" value="P:xenobiotic metabolic process"/>
    <property type="evidence" value="ECO:0007669"/>
    <property type="project" value="TreeGrafter"/>
</dbReference>
<keyword evidence="3 5" id="KW-0408">Iron</keyword>
<evidence type="ECO:0000256" key="3">
    <source>
        <dbReference type="ARBA" id="ARBA00023004"/>
    </source>
</evidence>
<dbReference type="InterPro" id="IPR017972">
    <property type="entry name" value="Cyt_P450_CS"/>
</dbReference>
<dbReference type="GO" id="GO:0005737">
    <property type="term" value="C:cytoplasm"/>
    <property type="evidence" value="ECO:0007669"/>
    <property type="project" value="TreeGrafter"/>
</dbReference>
<keyword evidence="6" id="KW-0732">Signal</keyword>
<dbReference type="GO" id="GO:0020037">
    <property type="term" value="F:heme binding"/>
    <property type="evidence" value="ECO:0007669"/>
    <property type="project" value="InterPro"/>
</dbReference>
<comment type="caution">
    <text evidence="7">The sequence shown here is derived from an EMBL/GenBank/DDBJ whole genome shotgun (WGS) entry which is preliminary data.</text>
</comment>
<comment type="similarity">
    <text evidence="1 5">Belongs to the cytochrome P450 family.</text>
</comment>
<evidence type="ECO:0000256" key="1">
    <source>
        <dbReference type="ARBA" id="ARBA00010617"/>
    </source>
</evidence>
<dbReference type="AlphaFoldDB" id="A0A5N5T7P6"/>
<evidence type="ECO:0000256" key="2">
    <source>
        <dbReference type="ARBA" id="ARBA00022723"/>
    </source>
</evidence>
<dbReference type="InterPro" id="IPR001128">
    <property type="entry name" value="Cyt_P450"/>
</dbReference>
<name>A0A5N5T7P6_9CRUS</name>
<proteinExistence type="inferred from homology"/>
<dbReference type="Pfam" id="PF00067">
    <property type="entry name" value="p450"/>
    <property type="match status" value="2"/>
</dbReference>
<dbReference type="GO" id="GO:0005506">
    <property type="term" value="F:iron ion binding"/>
    <property type="evidence" value="ECO:0007669"/>
    <property type="project" value="InterPro"/>
</dbReference>
<dbReference type="PRINTS" id="PR00385">
    <property type="entry name" value="P450"/>
</dbReference>
<protein>
    <submittedName>
        <fullName evidence="7">Cytochrome P450 2B4</fullName>
    </submittedName>
</protein>
<organism evidence="7 8">
    <name type="scientific">Armadillidium nasatum</name>
    <dbReference type="NCBI Taxonomy" id="96803"/>
    <lineage>
        <taxon>Eukaryota</taxon>
        <taxon>Metazoa</taxon>
        <taxon>Ecdysozoa</taxon>
        <taxon>Arthropoda</taxon>
        <taxon>Crustacea</taxon>
        <taxon>Multicrustacea</taxon>
        <taxon>Malacostraca</taxon>
        <taxon>Eumalacostraca</taxon>
        <taxon>Peracarida</taxon>
        <taxon>Isopoda</taxon>
        <taxon>Oniscidea</taxon>
        <taxon>Crinocheta</taxon>
        <taxon>Armadillidiidae</taxon>
        <taxon>Armadillidium</taxon>
    </lineage>
</organism>
<keyword evidence="5" id="KW-0349">Heme</keyword>
<dbReference type="GO" id="GO:0016712">
    <property type="term" value="F:oxidoreductase activity, acting on paired donors, with incorporation or reduction of molecular oxygen, reduced flavin or flavoprotein as one donor, and incorporation of one atom of oxygen"/>
    <property type="evidence" value="ECO:0007669"/>
    <property type="project" value="TreeGrafter"/>
</dbReference>
<accession>A0A5N5T7P6</accession>
<dbReference type="PANTHER" id="PTHR24300">
    <property type="entry name" value="CYTOCHROME P450 508A4-RELATED"/>
    <property type="match status" value="1"/>
</dbReference>
<keyword evidence="4 5" id="KW-0503">Monooxygenase</keyword>
<keyword evidence="5" id="KW-0560">Oxidoreductase</keyword>
<evidence type="ECO:0000256" key="5">
    <source>
        <dbReference type="RuleBase" id="RU000461"/>
    </source>
</evidence>